<protein>
    <submittedName>
        <fullName evidence="1">Uncharacterized protein</fullName>
    </submittedName>
</protein>
<dbReference type="Proteomes" id="UP000464657">
    <property type="component" value="Chromosome"/>
</dbReference>
<dbReference type="RefSeq" id="WP_160128782.1">
    <property type="nucleotide sequence ID" value="NZ_CP019288.1"/>
</dbReference>
<name>A0A7L4ZHU4_9FLAO</name>
<organism evidence="1 2">
    <name type="scientific">Kordia antarctica</name>
    <dbReference type="NCBI Taxonomy" id="1218801"/>
    <lineage>
        <taxon>Bacteria</taxon>
        <taxon>Pseudomonadati</taxon>
        <taxon>Bacteroidota</taxon>
        <taxon>Flavobacteriia</taxon>
        <taxon>Flavobacteriales</taxon>
        <taxon>Flavobacteriaceae</taxon>
        <taxon>Kordia</taxon>
    </lineage>
</organism>
<keyword evidence="2" id="KW-1185">Reference proteome</keyword>
<dbReference type="EMBL" id="CP019288">
    <property type="protein sequence ID" value="QHI36051.1"/>
    <property type="molecule type" value="Genomic_DNA"/>
</dbReference>
<reference evidence="1 2" key="1">
    <citation type="journal article" date="2013" name="Int. J. Syst. Evol. Microbiol.">
        <title>Kordia antarctica sp. nov., isolated from Antarctic seawater.</title>
        <authorList>
            <person name="Baek K."/>
            <person name="Choi A."/>
            <person name="Kang I."/>
            <person name="Lee K."/>
            <person name="Cho J.C."/>
        </authorList>
    </citation>
    <scope>NUCLEOTIDE SEQUENCE [LARGE SCALE GENOMIC DNA]</scope>
    <source>
        <strain evidence="1 2">IMCC3317</strain>
    </source>
</reference>
<dbReference type="KEGG" id="kan:IMCC3317_14040"/>
<gene>
    <name evidence="1" type="ORF">IMCC3317_14040</name>
</gene>
<evidence type="ECO:0000313" key="2">
    <source>
        <dbReference type="Proteomes" id="UP000464657"/>
    </source>
</evidence>
<evidence type="ECO:0000313" key="1">
    <source>
        <dbReference type="EMBL" id="QHI36051.1"/>
    </source>
</evidence>
<sequence length="72" mass="8437">MTKEEKEFKIAQIIRSCLSETDKEKIIKVYEKFEMDSELERENLLQGKQETLIPIISVSFGWKVQLALCKNS</sequence>
<accession>A0A7L4ZHU4</accession>
<proteinExistence type="predicted"/>
<dbReference type="AlphaFoldDB" id="A0A7L4ZHU4"/>